<dbReference type="OrthoDB" id="442677at2759"/>
<evidence type="ECO:0000256" key="1">
    <source>
        <dbReference type="ARBA" id="ARBA00022884"/>
    </source>
</evidence>
<dbReference type="Proteomes" id="UP000183832">
    <property type="component" value="Unassembled WGS sequence"/>
</dbReference>
<gene>
    <name evidence="5" type="ORF">CLUMA_CG014462</name>
</gene>
<feature type="compositionally biased region" description="Acidic residues" evidence="3">
    <location>
        <begin position="32"/>
        <end position="43"/>
    </location>
</feature>
<dbReference type="PANTHER" id="PTHR23236:SF11">
    <property type="entry name" value="EUKARYOTIC TRANSLATION INITIATION FACTOR 4H"/>
    <property type="match status" value="1"/>
</dbReference>
<proteinExistence type="predicted"/>
<dbReference type="Pfam" id="PF00076">
    <property type="entry name" value="RRM_1"/>
    <property type="match status" value="2"/>
</dbReference>
<dbReference type="Gene3D" id="3.30.70.330">
    <property type="match status" value="2"/>
</dbReference>
<feature type="domain" description="RRM" evidence="4">
    <location>
        <begin position="110"/>
        <end position="198"/>
    </location>
</feature>
<dbReference type="AlphaFoldDB" id="A0A1J1IPS4"/>
<name>A0A1J1IPS4_9DIPT</name>
<dbReference type="SUPFAM" id="SSF54928">
    <property type="entry name" value="RNA-binding domain, RBD"/>
    <property type="match status" value="2"/>
</dbReference>
<feature type="region of interest" description="Disordered" evidence="3">
    <location>
        <begin position="1"/>
        <end position="79"/>
    </location>
</feature>
<evidence type="ECO:0000256" key="3">
    <source>
        <dbReference type="SAM" id="MobiDB-lite"/>
    </source>
</evidence>
<dbReference type="EMBL" id="CVRI01000055">
    <property type="protein sequence ID" value="CRL01094.1"/>
    <property type="molecule type" value="Genomic_DNA"/>
</dbReference>
<dbReference type="GO" id="GO:0003723">
    <property type="term" value="F:RNA binding"/>
    <property type="evidence" value="ECO:0007669"/>
    <property type="project" value="UniProtKB-UniRule"/>
</dbReference>
<reference evidence="5 6" key="1">
    <citation type="submission" date="2015-04" db="EMBL/GenBank/DDBJ databases">
        <authorList>
            <person name="Syromyatnikov M.Y."/>
            <person name="Popov V.N."/>
        </authorList>
    </citation>
    <scope>NUCLEOTIDE SEQUENCE [LARGE SCALE GENOMIC DNA]</scope>
</reference>
<dbReference type="PROSITE" id="PS50102">
    <property type="entry name" value="RRM"/>
    <property type="match status" value="2"/>
</dbReference>
<feature type="compositionally biased region" description="Basic residues" evidence="3">
    <location>
        <begin position="385"/>
        <end position="407"/>
    </location>
</feature>
<evidence type="ECO:0000256" key="2">
    <source>
        <dbReference type="PROSITE-ProRule" id="PRU00176"/>
    </source>
</evidence>
<dbReference type="SMART" id="SM00360">
    <property type="entry name" value="RRM"/>
    <property type="match status" value="2"/>
</dbReference>
<evidence type="ECO:0000313" key="5">
    <source>
        <dbReference type="EMBL" id="CRL01094.1"/>
    </source>
</evidence>
<dbReference type="InterPro" id="IPR000504">
    <property type="entry name" value="RRM_dom"/>
</dbReference>
<feature type="compositionally biased region" description="Acidic residues" evidence="3">
    <location>
        <begin position="57"/>
        <end position="68"/>
    </location>
</feature>
<dbReference type="PANTHER" id="PTHR23236">
    <property type="entry name" value="EUKARYOTIC TRANSLATION INITIATION FACTOR 4B/4H"/>
    <property type="match status" value="1"/>
</dbReference>
<feature type="compositionally biased region" description="Basic and acidic residues" evidence="3">
    <location>
        <begin position="408"/>
        <end position="417"/>
    </location>
</feature>
<evidence type="ECO:0000313" key="6">
    <source>
        <dbReference type="Proteomes" id="UP000183832"/>
    </source>
</evidence>
<dbReference type="InterPro" id="IPR035979">
    <property type="entry name" value="RBD_domain_sf"/>
</dbReference>
<feature type="domain" description="RRM" evidence="4">
    <location>
        <begin position="207"/>
        <end position="278"/>
    </location>
</feature>
<dbReference type="STRING" id="568069.A0A1J1IPS4"/>
<accession>A0A1J1IPS4</accession>
<keyword evidence="1 2" id="KW-0694">RNA-binding</keyword>
<feature type="region of interest" description="Disordered" evidence="3">
    <location>
        <begin position="379"/>
        <end position="417"/>
    </location>
</feature>
<protein>
    <submittedName>
        <fullName evidence="5">CLUMA_CG014462, isoform A</fullName>
    </submittedName>
</protein>
<feature type="compositionally biased region" description="Basic and acidic residues" evidence="3">
    <location>
        <begin position="44"/>
        <end position="56"/>
    </location>
</feature>
<dbReference type="InterPro" id="IPR012677">
    <property type="entry name" value="Nucleotide-bd_a/b_plait_sf"/>
</dbReference>
<organism evidence="5 6">
    <name type="scientific">Clunio marinus</name>
    <dbReference type="NCBI Taxonomy" id="568069"/>
    <lineage>
        <taxon>Eukaryota</taxon>
        <taxon>Metazoa</taxon>
        <taxon>Ecdysozoa</taxon>
        <taxon>Arthropoda</taxon>
        <taxon>Hexapoda</taxon>
        <taxon>Insecta</taxon>
        <taxon>Pterygota</taxon>
        <taxon>Neoptera</taxon>
        <taxon>Endopterygota</taxon>
        <taxon>Diptera</taxon>
        <taxon>Nematocera</taxon>
        <taxon>Chironomoidea</taxon>
        <taxon>Chironomidae</taxon>
        <taxon>Clunio</taxon>
    </lineage>
</organism>
<evidence type="ECO:0000259" key="4">
    <source>
        <dbReference type="PROSITE" id="PS50102"/>
    </source>
</evidence>
<keyword evidence="6" id="KW-1185">Reference proteome</keyword>
<sequence>MKVKKDSPKKKNIDKKIQSISESDHNMSNDSSSDEDTDEECEEIKDASEVNEKILAELDDGESSDDSEQQNISTERIKEKKPIPTKISITDEQTVIDSKQLAYDKKDEKKTVFCGNIPNGPNVNETRIKDLFSEYGSIKSVRFRTESGQIIFSKKVRKGCKSFLAYIVFEKEEDAKKSIQLNGFKLLEHHLRVNMANNKKEAFSNKGTVFVGNLPFEASESEIHDHFSDIGKIEYVRKIAKKGIAYVCFQKGVSIIKALSLNDKPFKGRNLRVTRAESKDKQEKKKLFKKDPKSGKFLKQKVRKPHKIHMDTLLRGRKNNNPIIKKIKETQKAKFNKFTDANQLSKKELFRKGGKMYQNHRDDNREKFKKKEKFFGAKVDGLDKRKNKKSKTSKSIKHQKVIAKKLKSAAERASEKM</sequence>
<feature type="compositionally biased region" description="Basic and acidic residues" evidence="3">
    <location>
        <begin position="1"/>
        <end position="27"/>
    </location>
</feature>